<dbReference type="InterPro" id="IPR035595">
    <property type="entry name" value="UDP_glycos_trans_CS"/>
</dbReference>
<reference evidence="6" key="1">
    <citation type="submission" date="2020-07" db="EMBL/GenBank/DDBJ databases">
        <title>Genome sequence and genetic diversity analysis of an under-domesticated orphan crop, white fonio (Digitaria exilis).</title>
        <authorList>
            <person name="Bennetzen J.L."/>
            <person name="Chen S."/>
            <person name="Ma X."/>
            <person name="Wang X."/>
            <person name="Yssel A.E.J."/>
            <person name="Chaluvadi S.R."/>
            <person name="Johnson M."/>
            <person name="Gangashetty P."/>
            <person name="Hamidou F."/>
            <person name="Sanogo M.D."/>
            <person name="Zwaenepoel A."/>
            <person name="Wallace J."/>
            <person name="Van De Peer Y."/>
            <person name="Van Deynze A."/>
        </authorList>
    </citation>
    <scope>NUCLEOTIDE SEQUENCE</scope>
    <source>
        <tissue evidence="6">Leaves</tissue>
    </source>
</reference>
<dbReference type="Proteomes" id="UP000636709">
    <property type="component" value="Unassembled WGS sequence"/>
</dbReference>
<evidence type="ECO:0000256" key="1">
    <source>
        <dbReference type="ARBA" id="ARBA00009995"/>
    </source>
</evidence>
<dbReference type="GO" id="GO:0080043">
    <property type="term" value="F:quercetin 3-O-glucosyltransferase activity"/>
    <property type="evidence" value="ECO:0007669"/>
    <property type="project" value="TreeGrafter"/>
</dbReference>
<dbReference type="Gene3D" id="3.40.50.2000">
    <property type="entry name" value="Glycogen Phosphorylase B"/>
    <property type="match status" value="2"/>
</dbReference>
<dbReference type="PANTHER" id="PTHR11926">
    <property type="entry name" value="GLUCOSYL/GLUCURONOSYL TRANSFERASES"/>
    <property type="match status" value="1"/>
</dbReference>
<dbReference type="SUPFAM" id="SSF53756">
    <property type="entry name" value="UDP-Glycosyltransferase/glycogen phosphorylase"/>
    <property type="match status" value="1"/>
</dbReference>
<dbReference type="PANTHER" id="PTHR11926:SF863">
    <property type="entry name" value="GLYCOSYLTRANSFERASE"/>
    <property type="match status" value="1"/>
</dbReference>
<dbReference type="EC" id="2.4.1.-" evidence="5"/>
<proteinExistence type="inferred from homology"/>
<comment type="similarity">
    <text evidence="1 4">Belongs to the UDP-glycosyltransferase family.</text>
</comment>
<dbReference type="FunFam" id="3.40.50.2000:FF:000078">
    <property type="entry name" value="Glycosyltransferase"/>
    <property type="match status" value="1"/>
</dbReference>
<keyword evidence="7" id="KW-1185">Reference proteome</keyword>
<evidence type="ECO:0000256" key="3">
    <source>
        <dbReference type="ARBA" id="ARBA00022679"/>
    </source>
</evidence>
<name>A0A835BMW6_9POAL</name>
<keyword evidence="3 4" id="KW-0808">Transferase</keyword>
<dbReference type="GO" id="GO:0080044">
    <property type="term" value="F:quercetin 7-O-glucosyltransferase activity"/>
    <property type="evidence" value="ECO:0007669"/>
    <property type="project" value="TreeGrafter"/>
</dbReference>
<dbReference type="InterPro" id="IPR002213">
    <property type="entry name" value="UDP_glucos_trans"/>
</dbReference>
<dbReference type="PROSITE" id="PS00375">
    <property type="entry name" value="UDPGT"/>
    <property type="match status" value="1"/>
</dbReference>
<keyword evidence="2 4" id="KW-0328">Glycosyltransferase</keyword>
<accession>A0A835BMW6</accession>
<dbReference type="EMBL" id="JACEFO010001770">
    <property type="protein sequence ID" value="KAF8704913.1"/>
    <property type="molecule type" value="Genomic_DNA"/>
</dbReference>
<gene>
    <name evidence="6" type="ORF">HU200_031156</name>
</gene>
<dbReference type="CDD" id="cd03784">
    <property type="entry name" value="GT1_Gtf-like"/>
    <property type="match status" value="1"/>
</dbReference>
<organism evidence="6 7">
    <name type="scientific">Digitaria exilis</name>
    <dbReference type="NCBI Taxonomy" id="1010633"/>
    <lineage>
        <taxon>Eukaryota</taxon>
        <taxon>Viridiplantae</taxon>
        <taxon>Streptophyta</taxon>
        <taxon>Embryophyta</taxon>
        <taxon>Tracheophyta</taxon>
        <taxon>Spermatophyta</taxon>
        <taxon>Magnoliopsida</taxon>
        <taxon>Liliopsida</taxon>
        <taxon>Poales</taxon>
        <taxon>Poaceae</taxon>
        <taxon>PACMAD clade</taxon>
        <taxon>Panicoideae</taxon>
        <taxon>Panicodae</taxon>
        <taxon>Paniceae</taxon>
        <taxon>Anthephorinae</taxon>
        <taxon>Digitaria</taxon>
    </lineage>
</organism>
<dbReference type="AlphaFoldDB" id="A0A835BMW6"/>
<sequence length="479" mass="50734">MSNTEVAVAPAAAAVTAPPLHVILVCFPTQGHINPTLRLAKRLASKGLLATFVTTSGAGAKLAAASASPPGAMSSGVCVGRGRVRFEFLDDHGDERDDLMRFLAASAPAAFAELLHRHADVACVVGNPFLPWAVDVAADAGVPAAVLWPQSCAVFSVYYHFAHGLVELPPEEDDDHHDARVDVSIPGIPPLSVAELPSFLLPSNPFKMLTEAILGQFENIGKASWVFVNSFSELERDVLAAFPSVSPTPPELIPVGPLIELDNDEDDAVAVRGDMIKVADDECVRWLDTQSPRSVVYVAVGSIVELTADEVAEMAYGLASTGRPFLWVVRPETRPLMPEGFVVEVAAGGGRGVVVPWSPQERVLGHAATGCFLTHCGWNSTLETVAAGVPVVAFPQWGDQCTDAKFMVEELGIGVRLRAPPLRREAVREAVEAAVAGVDADAMLARVRSWSAAARAAVAPGGSSDRHVQAFVDEVTRRA</sequence>
<dbReference type="Pfam" id="PF00201">
    <property type="entry name" value="UDPGT"/>
    <property type="match status" value="1"/>
</dbReference>
<evidence type="ECO:0000256" key="2">
    <source>
        <dbReference type="ARBA" id="ARBA00022676"/>
    </source>
</evidence>
<dbReference type="OrthoDB" id="5835829at2759"/>
<comment type="caution">
    <text evidence="6">The sequence shown here is derived from an EMBL/GenBank/DDBJ whole genome shotgun (WGS) entry which is preliminary data.</text>
</comment>
<evidence type="ECO:0000313" key="6">
    <source>
        <dbReference type="EMBL" id="KAF8704913.1"/>
    </source>
</evidence>
<evidence type="ECO:0000256" key="5">
    <source>
        <dbReference type="RuleBase" id="RU362057"/>
    </source>
</evidence>
<evidence type="ECO:0000313" key="7">
    <source>
        <dbReference type="Proteomes" id="UP000636709"/>
    </source>
</evidence>
<protein>
    <recommendedName>
        <fullName evidence="5">Glycosyltransferase</fullName>
        <ecNumber evidence="5">2.4.1.-</ecNumber>
    </recommendedName>
</protein>
<evidence type="ECO:0000256" key="4">
    <source>
        <dbReference type="RuleBase" id="RU003718"/>
    </source>
</evidence>